<evidence type="ECO:0000256" key="3">
    <source>
        <dbReference type="ARBA" id="ARBA00007238"/>
    </source>
</evidence>
<organism evidence="14 15">
    <name type="scientific">Pseudoneobacillus rhizosphaerae</name>
    <dbReference type="NCBI Taxonomy" id="2880968"/>
    <lineage>
        <taxon>Bacteria</taxon>
        <taxon>Bacillati</taxon>
        <taxon>Bacillota</taxon>
        <taxon>Bacilli</taxon>
        <taxon>Bacillales</taxon>
        <taxon>Bacillaceae</taxon>
        <taxon>Pseudoneobacillus</taxon>
    </lineage>
</organism>
<comment type="caution">
    <text evidence="14">The sequence shown here is derived from an EMBL/GenBank/DDBJ whole genome shotgun (WGS) entry which is preliminary data.</text>
</comment>
<keyword evidence="6 10" id="KW-0963">Cytoplasm</keyword>
<evidence type="ECO:0000256" key="2">
    <source>
        <dbReference type="ARBA" id="ARBA00005113"/>
    </source>
</evidence>
<evidence type="ECO:0000256" key="1">
    <source>
        <dbReference type="ARBA" id="ARBA00004496"/>
    </source>
</evidence>
<evidence type="ECO:0000256" key="9">
    <source>
        <dbReference type="ARBA" id="ARBA00049269"/>
    </source>
</evidence>
<dbReference type="GO" id="GO:0004397">
    <property type="term" value="F:histidine ammonia-lyase activity"/>
    <property type="evidence" value="ECO:0007669"/>
    <property type="project" value="UniProtKB-UniRule"/>
</dbReference>
<evidence type="ECO:0000256" key="6">
    <source>
        <dbReference type="ARBA" id="ARBA00022490"/>
    </source>
</evidence>
<dbReference type="InterPro" id="IPR005921">
    <property type="entry name" value="HutH"/>
</dbReference>
<name>A0A9C7LA91_9BACI</name>
<comment type="catalytic activity">
    <reaction evidence="9 10 12">
        <text>L-histidine = trans-urocanate + NH4(+)</text>
        <dbReference type="Rhea" id="RHEA:21232"/>
        <dbReference type="ChEBI" id="CHEBI:17771"/>
        <dbReference type="ChEBI" id="CHEBI:28938"/>
        <dbReference type="ChEBI" id="CHEBI:57595"/>
        <dbReference type="EC" id="4.3.1.3"/>
    </reaction>
</comment>
<dbReference type="Gene3D" id="1.20.200.10">
    <property type="entry name" value="Fumarase/aspartase (Central domain)"/>
    <property type="match status" value="1"/>
</dbReference>
<dbReference type="Proteomes" id="UP000789845">
    <property type="component" value="Unassembled WGS sequence"/>
</dbReference>
<evidence type="ECO:0000256" key="11">
    <source>
        <dbReference type="RuleBase" id="RU003954"/>
    </source>
</evidence>
<accession>A0A9C7LA91</accession>
<sequence>MVELNGNLLTLKTVKEILTKKLAVKASKESLAIAQKSRDAVDKIVADKKVVYGINTGFGKFSDVPIDQNDVRELQINLIRSHACGVGEPFPKIVSKVMLLLRANALLKGYSGIRPLVIERLLEFFNKDIIPVIPQQGSLGASGDLAPLSHLVLPLVGEGEVFYQGKRLSAGEVLFLEGITPLTLEAKEGLALINGTQAMTAMGVVGYLEAENLAYQSELIASMTMEGLKGITDAFAEEIHVARGYKQQVDTAARIRGYLKDSKLTTRQGEIRVQDAYSLRCIPQVHGASWQALDYIKEKLEIEINAATDNPLIFHDGDMVVSGGNFHGQPIAFAMDFMKIAVAELANISERRIERLVNPQLNDLPPFLSPEPGLQSGAMILQYSAASLVSENKTLAHPASVDSIPSSANQEDHVSMGTIGSRHAYQIIQNARRVMAIELLCSMQAVEYRGVEQMASATRGLFENARQVAPSIVKDRIFSTDIEALASWMRNTNVEEMVVDSSPKQEAN</sequence>
<dbReference type="InterPro" id="IPR024083">
    <property type="entry name" value="Fumarase/histidase_N"/>
</dbReference>
<dbReference type="InterPro" id="IPR008948">
    <property type="entry name" value="L-Aspartase-like"/>
</dbReference>
<keyword evidence="7 10" id="KW-0369">Histidine metabolism</keyword>
<dbReference type="NCBIfam" id="NF006871">
    <property type="entry name" value="PRK09367.1"/>
    <property type="match status" value="1"/>
</dbReference>
<dbReference type="PANTHER" id="PTHR10362">
    <property type="entry name" value="HISTIDINE AMMONIA-LYASE"/>
    <property type="match status" value="1"/>
</dbReference>
<dbReference type="InterPro" id="IPR001106">
    <property type="entry name" value="Aromatic_Lyase"/>
</dbReference>
<dbReference type="AlphaFoldDB" id="A0A9C7LA91"/>
<feature type="cross-link" description="5-imidazolinone (Ala-Gly)" evidence="10">
    <location>
        <begin position="141"/>
        <end position="143"/>
    </location>
</feature>
<evidence type="ECO:0000313" key="15">
    <source>
        <dbReference type="Proteomes" id="UP000789845"/>
    </source>
</evidence>
<dbReference type="FunFam" id="1.20.200.10:FF:000003">
    <property type="entry name" value="Histidine ammonia-lyase"/>
    <property type="match status" value="1"/>
</dbReference>
<evidence type="ECO:0000313" key="14">
    <source>
        <dbReference type="EMBL" id="CAG9607215.1"/>
    </source>
</evidence>
<keyword evidence="8 10" id="KW-0456">Lyase</keyword>
<protein>
    <recommendedName>
        <fullName evidence="5 10">Histidine ammonia-lyase</fullName>
        <shortName evidence="10">Histidase</shortName>
        <ecNumber evidence="4 10">4.3.1.3</ecNumber>
    </recommendedName>
</protein>
<dbReference type="GO" id="GO:0006548">
    <property type="term" value="P:L-histidine catabolic process"/>
    <property type="evidence" value="ECO:0007669"/>
    <property type="project" value="UniProtKB-UniRule"/>
</dbReference>
<evidence type="ECO:0000256" key="12">
    <source>
        <dbReference type="RuleBase" id="RU004479"/>
    </source>
</evidence>
<feature type="modified residue" description="2,3-didehydroalanine (Ser)" evidence="10">
    <location>
        <position position="142"/>
    </location>
</feature>
<dbReference type="RefSeq" id="WP_230495483.1">
    <property type="nucleotide sequence ID" value="NZ_CAKJTG010000004.1"/>
</dbReference>
<dbReference type="Pfam" id="PF00221">
    <property type="entry name" value="Lyase_aromatic"/>
    <property type="match status" value="1"/>
</dbReference>
<proteinExistence type="inferred from homology"/>
<dbReference type="HAMAP" id="MF_00229">
    <property type="entry name" value="His_ammonia_lyase"/>
    <property type="match status" value="1"/>
</dbReference>
<dbReference type="CDD" id="cd00332">
    <property type="entry name" value="PAL-HAL"/>
    <property type="match status" value="1"/>
</dbReference>
<dbReference type="GO" id="GO:0005737">
    <property type="term" value="C:cytoplasm"/>
    <property type="evidence" value="ECO:0007669"/>
    <property type="project" value="UniProtKB-SubCell"/>
</dbReference>
<dbReference type="EMBL" id="CAKJTG010000004">
    <property type="protein sequence ID" value="CAG9607215.1"/>
    <property type="molecule type" value="Genomic_DNA"/>
</dbReference>
<evidence type="ECO:0000256" key="8">
    <source>
        <dbReference type="ARBA" id="ARBA00023239"/>
    </source>
</evidence>
<gene>
    <name evidence="10 14" type="primary">hutH</name>
    <name evidence="14" type="ORF">NEOCIP111885_00905</name>
</gene>
<comment type="subcellular location">
    <subcellularLocation>
        <location evidence="1 10 13">Cytoplasm</location>
    </subcellularLocation>
</comment>
<comment type="PTM">
    <text evidence="10">Contains an active site 4-methylidene-imidazol-5-one (MIO), which is formed autocatalytically by cyclization and dehydration of residues Ala-Ser-Gly.</text>
</comment>
<evidence type="ECO:0000256" key="7">
    <source>
        <dbReference type="ARBA" id="ARBA00022808"/>
    </source>
</evidence>
<dbReference type="Gene3D" id="1.10.275.10">
    <property type="entry name" value="Fumarase/aspartase (N-terminal domain)"/>
    <property type="match status" value="1"/>
</dbReference>
<dbReference type="EC" id="4.3.1.3" evidence="4 10"/>
<dbReference type="InterPro" id="IPR022313">
    <property type="entry name" value="Phe/His_NH3-lyase_AS"/>
</dbReference>
<evidence type="ECO:0000256" key="5">
    <source>
        <dbReference type="ARBA" id="ARBA00017271"/>
    </source>
</evidence>
<dbReference type="FunFam" id="1.10.275.10:FF:000008">
    <property type="entry name" value="Histidine ammonia-lyase"/>
    <property type="match status" value="1"/>
</dbReference>
<evidence type="ECO:0000256" key="4">
    <source>
        <dbReference type="ARBA" id="ARBA00012994"/>
    </source>
</evidence>
<evidence type="ECO:0000256" key="10">
    <source>
        <dbReference type="HAMAP-Rule" id="MF_00229"/>
    </source>
</evidence>
<dbReference type="PROSITE" id="PS00488">
    <property type="entry name" value="PAL_HISTIDASE"/>
    <property type="match status" value="1"/>
</dbReference>
<dbReference type="NCBIfam" id="TIGR01225">
    <property type="entry name" value="hutH"/>
    <property type="match status" value="1"/>
</dbReference>
<comment type="similarity">
    <text evidence="3 10 11">Belongs to the PAL/histidase family.</text>
</comment>
<dbReference type="SUPFAM" id="SSF48557">
    <property type="entry name" value="L-aspartase-like"/>
    <property type="match status" value="1"/>
</dbReference>
<evidence type="ECO:0000256" key="13">
    <source>
        <dbReference type="RuleBase" id="RU004480"/>
    </source>
</evidence>
<keyword evidence="15" id="KW-1185">Reference proteome</keyword>
<comment type="pathway">
    <text evidence="2 10 12">Amino-acid degradation; L-histidine degradation into L-glutamate; N-formimidoyl-L-glutamate from L-histidine: step 1/3.</text>
</comment>
<reference evidence="14" key="1">
    <citation type="submission" date="2021-10" db="EMBL/GenBank/DDBJ databases">
        <authorList>
            <person name="Criscuolo A."/>
        </authorList>
    </citation>
    <scope>NUCLEOTIDE SEQUENCE</scope>
    <source>
        <strain evidence="14">CIP111885</strain>
    </source>
</reference>